<dbReference type="SUPFAM" id="SSF46955">
    <property type="entry name" value="Putative DNA-binding domain"/>
    <property type="match status" value="1"/>
</dbReference>
<evidence type="ECO:0000256" key="1">
    <source>
        <dbReference type="ARBA" id="ARBA00023125"/>
    </source>
</evidence>
<dbReference type="PANTHER" id="PTHR30204">
    <property type="entry name" value="REDOX-CYCLING DRUG-SENSING TRANSCRIPTIONAL ACTIVATOR SOXR"/>
    <property type="match status" value="1"/>
</dbReference>
<dbReference type="PROSITE" id="PS50937">
    <property type="entry name" value="HTH_MERR_2"/>
    <property type="match status" value="1"/>
</dbReference>
<evidence type="ECO:0000313" key="5">
    <source>
        <dbReference type="Proteomes" id="UP001268683"/>
    </source>
</evidence>
<dbReference type="SMART" id="SM00422">
    <property type="entry name" value="HTH_MERR"/>
    <property type="match status" value="1"/>
</dbReference>
<dbReference type="CDD" id="cd04776">
    <property type="entry name" value="HTH_GnyR"/>
    <property type="match status" value="1"/>
</dbReference>
<dbReference type="InterPro" id="IPR009061">
    <property type="entry name" value="DNA-bd_dom_put_sf"/>
</dbReference>
<dbReference type="EMBL" id="CP123872">
    <property type="protein sequence ID" value="WND03947.1"/>
    <property type="molecule type" value="Genomic_DNA"/>
</dbReference>
<organism evidence="4 5">
    <name type="scientific">Temperatibacter marinus</name>
    <dbReference type="NCBI Taxonomy" id="1456591"/>
    <lineage>
        <taxon>Bacteria</taxon>
        <taxon>Pseudomonadati</taxon>
        <taxon>Pseudomonadota</taxon>
        <taxon>Alphaproteobacteria</taxon>
        <taxon>Kordiimonadales</taxon>
        <taxon>Temperatibacteraceae</taxon>
        <taxon>Temperatibacter</taxon>
    </lineage>
</organism>
<dbReference type="GO" id="GO:0003700">
    <property type="term" value="F:DNA-binding transcription factor activity"/>
    <property type="evidence" value="ECO:0007669"/>
    <property type="project" value="InterPro"/>
</dbReference>
<gene>
    <name evidence="4" type="ORF">QGN29_06115</name>
</gene>
<evidence type="ECO:0000256" key="2">
    <source>
        <dbReference type="SAM" id="Coils"/>
    </source>
</evidence>
<evidence type="ECO:0000313" key="4">
    <source>
        <dbReference type="EMBL" id="WND03947.1"/>
    </source>
</evidence>
<keyword evidence="2" id="KW-0175">Coiled coil</keyword>
<reference evidence="4" key="1">
    <citation type="submission" date="2023-04" db="EMBL/GenBank/DDBJ databases">
        <title>Complete genome sequence of Temperatibacter marinus.</title>
        <authorList>
            <person name="Rong J.-C."/>
            <person name="Yi M.-L."/>
            <person name="Zhao Q."/>
        </authorList>
    </citation>
    <scope>NUCLEOTIDE SEQUENCE</scope>
    <source>
        <strain evidence="4">NBRC 110045</strain>
    </source>
</reference>
<evidence type="ECO:0000259" key="3">
    <source>
        <dbReference type="PROSITE" id="PS50937"/>
    </source>
</evidence>
<keyword evidence="1 4" id="KW-0238">DNA-binding</keyword>
<dbReference type="AlphaFoldDB" id="A0AA52EEE4"/>
<dbReference type="Gene3D" id="1.10.1660.10">
    <property type="match status" value="1"/>
</dbReference>
<name>A0AA52EEE4_9PROT</name>
<accession>A0AA52EEE4</accession>
<dbReference type="Pfam" id="PF13411">
    <property type="entry name" value="MerR_1"/>
    <property type="match status" value="1"/>
</dbReference>
<dbReference type="InterPro" id="IPR000551">
    <property type="entry name" value="MerR-type_HTH_dom"/>
</dbReference>
<keyword evidence="5" id="KW-1185">Reference proteome</keyword>
<proteinExistence type="predicted"/>
<feature type="domain" description="HTH merR-type" evidence="3">
    <location>
        <begin position="9"/>
        <end position="76"/>
    </location>
</feature>
<dbReference type="PANTHER" id="PTHR30204:SF58">
    <property type="entry name" value="HTH-TYPE TRANSCRIPTIONAL REGULATOR YFMP"/>
    <property type="match status" value="1"/>
</dbReference>
<dbReference type="KEGG" id="tmk:QGN29_06115"/>
<dbReference type="RefSeq" id="WP_310799812.1">
    <property type="nucleotide sequence ID" value="NZ_CP123872.1"/>
</dbReference>
<feature type="coiled-coil region" evidence="2">
    <location>
        <begin position="91"/>
        <end position="118"/>
    </location>
</feature>
<dbReference type="Proteomes" id="UP001268683">
    <property type="component" value="Chromosome"/>
</dbReference>
<sequence>MIMQDSKERFTIKDLTKEFDVTSRTLRHYEEQGLITPTREGQNRIYSPADRTKVAWILRGRRVGFSLSEISEMLDLYSLDDDRTTQRIVTLEKCRSRINALEDQRQDIDDTIKELTDFCSLLEDLTACEKTGKWISKATGKTPEVPPAVKFLKN</sequence>
<dbReference type="InterPro" id="IPR047057">
    <property type="entry name" value="MerR_fam"/>
</dbReference>
<dbReference type="GO" id="GO:0003677">
    <property type="term" value="F:DNA binding"/>
    <property type="evidence" value="ECO:0007669"/>
    <property type="project" value="UniProtKB-KW"/>
</dbReference>
<protein>
    <submittedName>
        <fullName evidence="4">MerR family DNA-binding transcriptional regulator</fullName>
    </submittedName>
</protein>